<gene>
    <name evidence="3" type="ORF">AB0887_21935</name>
</gene>
<evidence type="ECO:0008006" key="5">
    <source>
        <dbReference type="Google" id="ProtNLM"/>
    </source>
</evidence>
<comment type="caution">
    <text evidence="3">The sequence shown here is derived from an EMBL/GenBank/DDBJ whole genome shotgun (WGS) entry which is preliminary data.</text>
</comment>
<dbReference type="InterPro" id="IPR056918">
    <property type="entry name" value="8xMP"/>
</dbReference>
<feature type="transmembrane region" description="Helical" evidence="2">
    <location>
        <begin position="164"/>
        <end position="182"/>
    </location>
</feature>
<accession>A0ABV3M1R3</accession>
<feature type="transmembrane region" description="Helical" evidence="2">
    <location>
        <begin position="87"/>
        <end position="108"/>
    </location>
</feature>
<keyword evidence="2" id="KW-0812">Transmembrane</keyword>
<protein>
    <recommendedName>
        <fullName evidence="5">Small integral membrane protein</fullName>
    </recommendedName>
</protein>
<reference evidence="3 4" key="1">
    <citation type="submission" date="2024-06" db="EMBL/GenBank/DDBJ databases">
        <title>The Natural Products Discovery Center: Release of the First 8490 Sequenced Strains for Exploring Actinobacteria Biosynthetic Diversity.</title>
        <authorList>
            <person name="Kalkreuter E."/>
            <person name="Kautsar S.A."/>
            <person name="Yang D."/>
            <person name="Bader C.D."/>
            <person name="Teijaro C.N."/>
            <person name="Fluegel L."/>
            <person name="Davis C.M."/>
            <person name="Simpson J.R."/>
            <person name="Lauterbach L."/>
            <person name="Steele A.D."/>
            <person name="Gui C."/>
            <person name="Meng S."/>
            <person name="Li G."/>
            <person name="Viehrig K."/>
            <person name="Ye F."/>
            <person name="Su P."/>
            <person name="Kiefer A.F."/>
            <person name="Nichols A."/>
            <person name="Cepeda A.J."/>
            <person name="Yan W."/>
            <person name="Fan B."/>
            <person name="Jiang Y."/>
            <person name="Adhikari A."/>
            <person name="Zheng C.-J."/>
            <person name="Schuster L."/>
            <person name="Cowan T.M."/>
            <person name="Smanski M.J."/>
            <person name="Chevrette M.G."/>
            <person name="De Carvalho L.P.S."/>
            <person name="Shen B."/>
        </authorList>
    </citation>
    <scope>NUCLEOTIDE SEQUENCE [LARGE SCALE GENOMIC DNA]</scope>
    <source>
        <strain evidence="3 4">NPDC047833</strain>
    </source>
</reference>
<proteinExistence type="predicted"/>
<evidence type="ECO:0000313" key="3">
    <source>
        <dbReference type="EMBL" id="MEW2364592.1"/>
    </source>
</evidence>
<feature type="region of interest" description="Disordered" evidence="1">
    <location>
        <begin position="1"/>
        <end position="35"/>
    </location>
</feature>
<feature type="transmembrane region" description="Helical" evidence="2">
    <location>
        <begin position="64"/>
        <end position="81"/>
    </location>
</feature>
<feature type="compositionally biased region" description="Basic and acidic residues" evidence="1">
    <location>
        <begin position="1"/>
        <end position="27"/>
    </location>
</feature>
<dbReference type="Pfam" id="PF24838">
    <property type="entry name" value="8xMP"/>
    <property type="match status" value="1"/>
</dbReference>
<name>A0ABV3M1R3_9ACTN</name>
<evidence type="ECO:0000256" key="2">
    <source>
        <dbReference type="SAM" id="Phobius"/>
    </source>
</evidence>
<dbReference type="RefSeq" id="WP_359781205.1">
    <property type="nucleotide sequence ID" value="NZ_JBEYRR010000009.1"/>
</dbReference>
<dbReference type="EMBL" id="JBEYRS010000009">
    <property type="protein sequence ID" value="MEW2364592.1"/>
    <property type="molecule type" value="Genomic_DNA"/>
</dbReference>
<evidence type="ECO:0000256" key="1">
    <source>
        <dbReference type="SAM" id="MobiDB-lite"/>
    </source>
</evidence>
<dbReference type="Proteomes" id="UP001553843">
    <property type="component" value="Unassembled WGS sequence"/>
</dbReference>
<sequence length="183" mass="20234">MEADRVGESARGRLADLDPPRARRPDAAESVPSEGADGHDVLELYKLAVEMADRMSARRGTANAFFLSVQTALVTLVGFGMPRLSESPWWVSLVMALGGGTLSLAWWMQLRSYRHLNSAKFMVINKIEARLPVRIFTDEWEVLKGDPAPGRFKRYAELGTSERIVPLVFALAHLILLAGTLSL</sequence>
<keyword evidence="2" id="KW-1133">Transmembrane helix</keyword>
<keyword evidence="2" id="KW-0472">Membrane</keyword>
<organism evidence="3 4">
    <name type="scientific">Streptomyces huasconensis</name>
    <dbReference type="NCBI Taxonomy" id="1854574"/>
    <lineage>
        <taxon>Bacteria</taxon>
        <taxon>Bacillati</taxon>
        <taxon>Actinomycetota</taxon>
        <taxon>Actinomycetes</taxon>
        <taxon>Kitasatosporales</taxon>
        <taxon>Streptomycetaceae</taxon>
        <taxon>Streptomyces</taxon>
    </lineage>
</organism>
<evidence type="ECO:0000313" key="4">
    <source>
        <dbReference type="Proteomes" id="UP001553843"/>
    </source>
</evidence>
<keyword evidence="4" id="KW-1185">Reference proteome</keyword>